<dbReference type="InterPro" id="IPR013320">
    <property type="entry name" value="ConA-like_dom_sf"/>
</dbReference>
<evidence type="ECO:0000256" key="5">
    <source>
        <dbReference type="ARBA" id="ARBA00037012"/>
    </source>
</evidence>
<accession>A0A5N6Z897</accession>
<keyword evidence="3 10" id="KW-0378">Hydrolase</keyword>
<organism evidence="12 13">
    <name type="scientific">Aspergillus coremiiformis</name>
    <dbReference type="NCBI Taxonomy" id="138285"/>
    <lineage>
        <taxon>Eukaryota</taxon>
        <taxon>Fungi</taxon>
        <taxon>Dikarya</taxon>
        <taxon>Ascomycota</taxon>
        <taxon>Pezizomycotina</taxon>
        <taxon>Eurotiomycetes</taxon>
        <taxon>Eurotiomycetidae</taxon>
        <taxon>Eurotiales</taxon>
        <taxon>Aspergillaceae</taxon>
        <taxon>Aspergillus</taxon>
        <taxon>Aspergillus subgen. Circumdati</taxon>
    </lineage>
</organism>
<dbReference type="InterPro" id="IPR013319">
    <property type="entry name" value="GH11/12"/>
</dbReference>
<dbReference type="GO" id="GO:0000272">
    <property type="term" value="P:polysaccharide catabolic process"/>
    <property type="evidence" value="ECO:0007669"/>
    <property type="project" value="UniProtKB-KW"/>
</dbReference>
<keyword evidence="10" id="KW-0624">Polysaccharide degradation</keyword>
<dbReference type="GO" id="GO:0008810">
    <property type="term" value="F:cellulase activity"/>
    <property type="evidence" value="ECO:0007669"/>
    <property type="project" value="InterPro"/>
</dbReference>
<evidence type="ECO:0000256" key="4">
    <source>
        <dbReference type="ARBA" id="ARBA00023295"/>
    </source>
</evidence>
<keyword evidence="12" id="KW-0430">Lectin</keyword>
<comment type="function">
    <text evidence="6">Catalyzes endohydrolysis of 1,4-beta-D-glucosidic linkages in xyloglucan with retention of the beta-configuration of the glycosyl residues. Specific for xyloglucan and does not hydrolyze other cell wall components.</text>
</comment>
<evidence type="ECO:0000256" key="9">
    <source>
        <dbReference type="ARBA" id="ARBA00043018"/>
    </source>
</evidence>
<evidence type="ECO:0000256" key="11">
    <source>
        <dbReference type="SAM" id="SignalP"/>
    </source>
</evidence>
<keyword evidence="4 10" id="KW-0326">Glycosidase</keyword>
<dbReference type="AlphaFoldDB" id="A0A5N6Z897"/>
<evidence type="ECO:0000313" key="12">
    <source>
        <dbReference type="EMBL" id="KAE8353096.1"/>
    </source>
</evidence>
<dbReference type="Pfam" id="PF01670">
    <property type="entry name" value="Glyco_hydro_12"/>
    <property type="match status" value="1"/>
</dbReference>
<keyword evidence="13" id="KW-1185">Reference proteome</keyword>
<protein>
    <recommendedName>
        <fullName evidence="7">xyloglucan-specific endo-beta-1,4-glucanase</fullName>
        <ecNumber evidence="7">3.2.1.151</ecNumber>
    </recommendedName>
    <alternativeName>
        <fullName evidence="8">Xyloglucanase A</fullName>
    </alternativeName>
    <alternativeName>
        <fullName evidence="9">Xyloglucanendohydrolase A</fullName>
    </alternativeName>
</protein>
<dbReference type="PANTHER" id="PTHR34002:SF9">
    <property type="entry name" value="XYLOGLUCAN-SPECIFIC ENDO-BETA-1,4-GLUCANASE A"/>
    <property type="match status" value="1"/>
</dbReference>
<dbReference type="EC" id="3.2.1.151" evidence="7"/>
<gene>
    <name evidence="12" type="ORF">BDV28DRAFT_133885</name>
</gene>
<keyword evidence="10" id="KW-0119">Carbohydrate metabolism</keyword>
<name>A0A5N6Z897_9EURO</name>
<comment type="similarity">
    <text evidence="1 10">Belongs to the glycosyl hydrolase 12 (cellulase H) family.</text>
</comment>
<reference evidence="13" key="1">
    <citation type="submission" date="2019-04" db="EMBL/GenBank/DDBJ databases">
        <title>Friends and foes A comparative genomics studyof 23 Aspergillus species from section Flavi.</title>
        <authorList>
            <consortium name="DOE Joint Genome Institute"/>
            <person name="Kjaerbolling I."/>
            <person name="Vesth T."/>
            <person name="Frisvad J.C."/>
            <person name="Nybo J.L."/>
            <person name="Theobald S."/>
            <person name="Kildgaard S."/>
            <person name="Isbrandt T."/>
            <person name="Kuo A."/>
            <person name="Sato A."/>
            <person name="Lyhne E.K."/>
            <person name="Kogle M.E."/>
            <person name="Wiebenga A."/>
            <person name="Kun R.S."/>
            <person name="Lubbers R.J."/>
            <person name="Makela M.R."/>
            <person name="Barry K."/>
            <person name="Chovatia M."/>
            <person name="Clum A."/>
            <person name="Daum C."/>
            <person name="Haridas S."/>
            <person name="He G."/>
            <person name="LaButti K."/>
            <person name="Lipzen A."/>
            <person name="Mondo S."/>
            <person name="Riley R."/>
            <person name="Salamov A."/>
            <person name="Simmons B.A."/>
            <person name="Magnuson J.K."/>
            <person name="Henrissat B."/>
            <person name="Mortensen U.H."/>
            <person name="Larsen T.O."/>
            <person name="Devries R.P."/>
            <person name="Grigoriev I.V."/>
            <person name="Machida M."/>
            <person name="Baker S.E."/>
            <person name="Andersen M.R."/>
        </authorList>
    </citation>
    <scope>NUCLEOTIDE SEQUENCE [LARGE SCALE GENOMIC DNA]</scope>
    <source>
        <strain evidence="13">CBS 553.77</strain>
    </source>
</reference>
<proteinExistence type="inferred from homology"/>
<comment type="catalytic activity">
    <reaction evidence="5">
        <text>xyloglucan + H2O = xyloglucan oligosaccharides.</text>
        <dbReference type="EC" id="3.2.1.151"/>
    </reaction>
</comment>
<dbReference type="Proteomes" id="UP000327118">
    <property type="component" value="Unassembled WGS sequence"/>
</dbReference>
<feature type="chain" id="PRO_5025067399" description="xyloglucan-specific endo-beta-1,4-glucanase" evidence="11">
    <location>
        <begin position="18"/>
        <end position="248"/>
    </location>
</feature>
<dbReference type="Gene3D" id="2.60.120.180">
    <property type="match status" value="1"/>
</dbReference>
<keyword evidence="2 11" id="KW-0732">Signal</keyword>
<feature type="signal peptide" evidence="11">
    <location>
        <begin position="1"/>
        <end position="17"/>
    </location>
</feature>
<evidence type="ECO:0000256" key="7">
    <source>
        <dbReference type="ARBA" id="ARBA00038882"/>
    </source>
</evidence>
<dbReference type="GO" id="GO:0030246">
    <property type="term" value="F:carbohydrate binding"/>
    <property type="evidence" value="ECO:0007669"/>
    <property type="project" value="UniProtKB-KW"/>
</dbReference>
<evidence type="ECO:0000256" key="2">
    <source>
        <dbReference type="ARBA" id="ARBA00022729"/>
    </source>
</evidence>
<evidence type="ECO:0000256" key="1">
    <source>
        <dbReference type="ARBA" id="ARBA00005519"/>
    </source>
</evidence>
<dbReference type="PANTHER" id="PTHR34002">
    <property type="entry name" value="BLR1656 PROTEIN"/>
    <property type="match status" value="1"/>
</dbReference>
<dbReference type="SUPFAM" id="SSF49899">
    <property type="entry name" value="Concanavalin A-like lectins/glucanases"/>
    <property type="match status" value="1"/>
</dbReference>
<evidence type="ECO:0000256" key="3">
    <source>
        <dbReference type="ARBA" id="ARBA00022801"/>
    </source>
</evidence>
<dbReference type="EMBL" id="ML739108">
    <property type="protein sequence ID" value="KAE8353096.1"/>
    <property type="molecule type" value="Genomic_DNA"/>
</dbReference>
<evidence type="ECO:0000256" key="8">
    <source>
        <dbReference type="ARBA" id="ARBA00041304"/>
    </source>
</evidence>
<evidence type="ECO:0000256" key="10">
    <source>
        <dbReference type="RuleBase" id="RU361163"/>
    </source>
</evidence>
<evidence type="ECO:0000256" key="6">
    <source>
        <dbReference type="ARBA" id="ARBA00037774"/>
    </source>
</evidence>
<sequence length="248" mass="26578">MKTSPAVLVLGAAAASAAWTPSHTHRRRADQCGQYDTINVGNFKLYNNMWGKDSGSGHQCVGLDSSANDSSGRVSWHTSWSWSGGDGQVKSYPNFEARPANKKVSELSNIQTTWSWSYKGDNLVSDVAYDIFTSPTAGGEAAYEIMIWTAALGGAGPISSTGSPADTPTIGDNSWQLYKGQNGATTVFSFVAPEAINDYSGNLADFFTYLTEKQDFPADQYFVSIGAGTEPFTGQNAVFTTTSYSISF</sequence>
<dbReference type="InterPro" id="IPR002594">
    <property type="entry name" value="GH12"/>
</dbReference>
<evidence type="ECO:0000313" key="13">
    <source>
        <dbReference type="Proteomes" id="UP000327118"/>
    </source>
</evidence>
<dbReference type="GO" id="GO:0033946">
    <property type="term" value="F:xyloglucan-specific endo-beta-1,4-glucanase activity"/>
    <property type="evidence" value="ECO:0007669"/>
    <property type="project" value="UniProtKB-EC"/>
</dbReference>
<dbReference type="OrthoDB" id="95118at2759"/>